<name>A0A9P0TTS5_PIEBR</name>
<evidence type="ECO:0000313" key="1">
    <source>
        <dbReference type="EMBL" id="CAH4035275.1"/>
    </source>
</evidence>
<dbReference type="EMBL" id="CALOZG010000042">
    <property type="protein sequence ID" value="CAH4035275.1"/>
    <property type="molecule type" value="Genomic_DNA"/>
</dbReference>
<dbReference type="Proteomes" id="UP001152562">
    <property type="component" value="Unassembled WGS sequence"/>
</dbReference>
<gene>
    <name evidence="1" type="ORF">PIBRA_LOCUS11347</name>
</gene>
<accession>A0A9P0TTS5</accession>
<keyword evidence="2" id="KW-1185">Reference proteome</keyword>
<organism evidence="1 2">
    <name type="scientific">Pieris brassicae</name>
    <name type="common">White butterfly</name>
    <name type="synonym">Large white butterfly</name>
    <dbReference type="NCBI Taxonomy" id="7116"/>
    <lineage>
        <taxon>Eukaryota</taxon>
        <taxon>Metazoa</taxon>
        <taxon>Ecdysozoa</taxon>
        <taxon>Arthropoda</taxon>
        <taxon>Hexapoda</taxon>
        <taxon>Insecta</taxon>
        <taxon>Pterygota</taxon>
        <taxon>Neoptera</taxon>
        <taxon>Endopterygota</taxon>
        <taxon>Lepidoptera</taxon>
        <taxon>Glossata</taxon>
        <taxon>Ditrysia</taxon>
        <taxon>Papilionoidea</taxon>
        <taxon>Pieridae</taxon>
        <taxon>Pierinae</taxon>
        <taxon>Pieris</taxon>
    </lineage>
</organism>
<reference evidence="1" key="1">
    <citation type="submission" date="2022-05" db="EMBL/GenBank/DDBJ databases">
        <authorList>
            <person name="Okamura Y."/>
        </authorList>
    </citation>
    <scope>NUCLEOTIDE SEQUENCE</scope>
</reference>
<comment type="caution">
    <text evidence="1">The sequence shown here is derived from an EMBL/GenBank/DDBJ whole genome shotgun (WGS) entry which is preliminary data.</text>
</comment>
<evidence type="ECO:0000313" key="2">
    <source>
        <dbReference type="Proteomes" id="UP001152562"/>
    </source>
</evidence>
<proteinExistence type="predicted"/>
<dbReference type="AlphaFoldDB" id="A0A9P0TTS5"/>
<sequence>MPPASPPYSPEFRPPPPPMAAFPALLFRTATLRSETLCFGSKHLESRVIIDCGKKIVKRGVGSSYFMCYHLLLSARPGIVVGLLRRLSLVAAGV</sequence>
<protein>
    <submittedName>
        <fullName evidence="1">Uncharacterized protein</fullName>
    </submittedName>
</protein>